<name>A0AAV4SEH5_CAEEX</name>
<reference evidence="2 3" key="1">
    <citation type="submission" date="2021-06" db="EMBL/GenBank/DDBJ databases">
        <title>Caerostris extrusa draft genome.</title>
        <authorList>
            <person name="Kono N."/>
            <person name="Arakawa K."/>
        </authorList>
    </citation>
    <scope>NUCLEOTIDE SEQUENCE [LARGE SCALE GENOMIC DNA]</scope>
</reference>
<evidence type="ECO:0000256" key="1">
    <source>
        <dbReference type="SAM" id="MobiDB-lite"/>
    </source>
</evidence>
<dbReference type="Proteomes" id="UP001054945">
    <property type="component" value="Unassembled WGS sequence"/>
</dbReference>
<gene>
    <name evidence="2" type="ORF">CEXT_461031</name>
</gene>
<comment type="caution">
    <text evidence="2">The sequence shown here is derived from an EMBL/GenBank/DDBJ whole genome shotgun (WGS) entry which is preliminary data.</text>
</comment>
<keyword evidence="3" id="KW-1185">Reference proteome</keyword>
<feature type="region of interest" description="Disordered" evidence="1">
    <location>
        <begin position="16"/>
        <end position="35"/>
    </location>
</feature>
<dbReference type="EMBL" id="BPLR01009525">
    <property type="protein sequence ID" value="GIY32565.1"/>
    <property type="molecule type" value="Genomic_DNA"/>
</dbReference>
<evidence type="ECO:0000313" key="3">
    <source>
        <dbReference type="Proteomes" id="UP001054945"/>
    </source>
</evidence>
<sequence>MQQRFFSCLGVRRNRKKKKKRLENFNPQKKEGGEPLQVTYNSLLQIHSHAQNMPTSFGTSEHTFTPFDEERRVRGNEADEAVRLTQAGHNIEATVRI</sequence>
<evidence type="ECO:0000313" key="2">
    <source>
        <dbReference type="EMBL" id="GIY32565.1"/>
    </source>
</evidence>
<organism evidence="2 3">
    <name type="scientific">Caerostris extrusa</name>
    <name type="common">Bark spider</name>
    <name type="synonym">Caerostris bankana</name>
    <dbReference type="NCBI Taxonomy" id="172846"/>
    <lineage>
        <taxon>Eukaryota</taxon>
        <taxon>Metazoa</taxon>
        <taxon>Ecdysozoa</taxon>
        <taxon>Arthropoda</taxon>
        <taxon>Chelicerata</taxon>
        <taxon>Arachnida</taxon>
        <taxon>Araneae</taxon>
        <taxon>Araneomorphae</taxon>
        <taxon>Entelegynae</taxon>
        <taxon>Araneoidea</taxon>
        <taxon>Araneidae</taxon>
        <taxon>Caerostris</taxon>
    </lineage>
</organism>
<proteinExistence type="predicted"/>
<accession>A0AAV4SEH5</accession>
<protein>
    <submittedName>
        <fullName evidence="2">Uncharacterized protein</fullName>
    </submittedName>
</protein>
<dbReference type="AlphaFoldDB" id="A0AAV4SEH5"/>